<organism evidence="2">
    <name type="scientific">Mesocestoides corti</name>
    <name type="common">Flatworm</name>
    <dbReference type="NCBI Taxonomy" id="53468"/>
    <lineage>
        <taxon>Eukaryota</taxon>
        <taxon>Metazoa</taxon>
        <taxon>Spiralia</taxon>
        <taxon>Lophotrochozoa</taxon>
        <taxon>Platyhelminthes</taxon>
        <taxon>Cestoda</taxon>
        <taxon>Eucestoda</taxon>
        <taxon>Cyclophyllidea</taxon>
        <taxon>Mesocestoididae</taxon>
        <taxon>Mesocestoides</taxon>
    </lineage>
</organism>
<sequence>MVQSLSTTALNHDSDGDVEDPNPTNIVNCEYAFFVCFYYPVQFRPVVVMLSTLRFTDQLSTKKHPEFVDFKI</sequence>
<reference evidence="2" key="1">
    <citation type="submission" date="2019-11" db="UniProtKB">
        <authorList>
            <consortium name="WormBaseParasite"/>
        </authorList>
    </citation>
    <scope>IDENTIFICATION</scope>
</reference>
<proteinExistence type="predicted"/>
<evidence type="ECO:0000256" key="1">
    <source>
        <dbReference type="SAM" id="MobiDB-lite"/>
    </source>
</evidence>
<protein>
    <submittedName>
        <fullName evidence="2">Ovule protein</fullName>
    </submittedName>
</protein>
<evidence type="ECO:0000313" key="2">
    <source>
        <dbReference type="WBParaSite" id="MCU_014586-RA"/>
    </source>
</evidence>
<dbReference type="AlphaFoldDB" id="A0A5K3G7N3"/>
<feature type="region of interest" description="Disordered" evidence="1">
    <location>
        <begin position="1"/>
        <end position="21"/>
    </location>
</feature>
<feature type="compositionally biased region" description="Polar residues" evidence="1">
    <location>
        <begin position="1"/>
        <end position="11"/>
    </location>
</feature>
<accession>A0A5K3G7N3</accession>
<dbReference type="WBParaSite" id="MCU_014586-RA">
    <property type="protein sequence ID" value="MCU_014586-RA"/>
    <property type="gene ID" value="MCU_014586"/>
</dbReference>
<name>A0A5K3G7N3_MESCO</name>